<accession>A0A4Z2E131</accession>
<dbReference type="EMBL" id="SRLO01022587">
    <property type="protein sequence ID" value="TNN22418.1"/>
    <property type="molecule type" value="Genomic_DNA"/>
</dbReference>
<dbReference type="Pfam" id="PF22975">
    <property type="entry name" value="EPS8_2nd"/>
    <property type="match status" value="1"/>
</dbReference>
<feature type="domain" description="EPS8 spectrin-like" evidence="1">
    <location>
        <begin position="7"/>
        <end position="51"/>
    </location>
</feature>
<dbReference type="AlphaFoldDB" id="A0A4Z2E131"/>
<dbReference type="GO" id="GO:0032587">
    <property type="term" value="C:ruffle membrane"/>
    <property type="evidence" value="ECO:0007669"/>
    <property type="project" value="TreeGrafter"/>
</dbReference>
<comment type="caution">
    <text evidence="2">The sequence shown here is derived from an EMBL/GenBank/DDBJ whole genome shotgun (WGS) entry which is preliminary data.</text>
</comment>
<sequence>MVKTTGGPALGASVVSPALTGPAVYLLQDHLSEDERQLWTSLGPNWTLPWSVATLP</sequence>
<keyword evidence="2" id="KW-0418">Kinase</keyword>
<dbReference type="GO" id="GO:0003779">
    <property type="term" value="F:actin binding"/>
    <property type="evidence" value="ECO:0007669"/>
    <property type="project" value="TreeGrafter"/>
</dbReference>
<keyword evidence="2" id="KW-0675">Receptor</keyword>
<reference evidence="2 3" key="1">
    <citation type="submission" date="2019-03" db="EMBL/GenBank/DDBJ databases">
        <title>First draft genome of Liparis tanakae, snailfish: a comprehensive survey of snailfish specific genes.</title>
        <authorList>
            <person name="Kim W."/>
            <person name="Song I."/>
            <person name="Jeong J.-H."/>
            <person name="Kim D."/>
            <person name="Kim S."/>
            <person name="Ryu S."/>
            <person name="Song J.Y."/>
            <person name="Lee S.K."/>
        </authorList>
    </citation>
    <scope>NUCLEOTIDE SEQUENCE [LARGE SCALE GENOMIC DNA]</scope>
    <source>
        <tissue evidence="2">Muscle</tissue>
    </source>
</reference>
<dbReference type="PANTHER" id="PTHR12287">
    <property type="entry name" value="EPIDERMAL GROWTH FACTOR RECEPTOR KINASE SUBSTRATE EPS8-RELATED PROTEIN"/>
    <property type="match status" value="1"/>
</dbReference>
<protein>
    <submittedName>
        <fullName evidence="2">Epidermal growth factor receptor kinase substrate 8-like protein 1</fullName>
    </submittedName>
</protein>
<dbReference type="GO" id="GO:1900029">
    <property type="term" value="P:positive regulation of ruffle assembly"/>
    <property type="evidence" value="ECO:0007669"/>
    <property type="project" value="TreeGrafter"/>
</dbReference>
<keyword evidence="2" id="KW-0808">Transferase</keyword>
<dbReference type="GO" id="GO:0031982">
    <property type="term" value="C:vesicle"/>
    <property type="evidence" value="ECO:0007669"/>
    <property type="project" value="TreeGrafter"/>
</dbReference>
<dbReference type="GO" id="GO:0016301">
    <property type="term" value="F:kinase activity"/>
    <property type="evidence" value="ECO:0007669"/>
    <property type="project" value="UniProtKB-KW"/>
</dbReference>
<gene>
    <name evidence="2" type="primary">EPS8L1_1</name>
    <name evidence="2" type="ORF">EYF80_067468</name>
</gene>
<dbReference type="GO" id="GO:0007266">
    <property type="term" value="P:Rho protein signal transduction"/>
    <property type="evidence" value="ECO:0007669"/>
    <property type="project" value="TreeGrafter"/>
</dbReference>
<name>A0A4Z2E131_9TELE</name>
<keyword evidence="3" id="KW-1185">Reference proteome</keyword>
<dbReference type="GO" id="GO:0035023">
    <property type="term" value="P:regulation of Rho protein signal transduction"/>
    <property type="evidence" value="ECO:0007669"/>
    <property type="project" value="TreeGrafter"/>
</dbReference>
<dbReference type="OrthoDB" id="4680325at2759"/>
<dbReference type="PANTHER" id="PTHR12287:SF19">
    <property type="entry name" value="EPIDERMAL GROWTH FACTOR RECEPTOR KINASE SUBSTRATE 8-LIKE PROTEIN 1"/>
    <property type="match status" value="1"/>
</dbReference>
<proteinExistence type="predicted"/>
<dbReference type="InterPro" id="IPR039801">
    <property type="entry name" value="EPS8-like"/>
</dbReference>
<evidence type="ECO:0000313" key="3">
    <source>
        <dbReference type="Proteomes" id="UP000314294"/>
    </source>
</evidence>
<evidence type="ECO:0000313" key="2">
    <source>
        <dbReference type="EMBL" id="TNN22418.1"/>
    </source>
</evidence>
<organism evidence="2 3">
    <name type="scientific">Liparis tanakae</name>
    <name type="common">Tanaka's snailfish</name>
    <dbReference type="NCBI Taxonomy" id="230148"/>
    <lineage>
        <taxon>Eukaryota</taxon>
        <taxon>Metazoa</taxon>
        <taxon>Chordata</taxon>
        <taxon>Craniata</taxon>
        <taxon>Vertebrata</taxon>
        <taxon>Euteleostomi</taxon>
        <taxon>Actinopterygii</taxon>
        <taxon>Neopterygii</taxon>
        <taxon>Teleostei</taxon>
        <taxon>Neoteleostei</taxon>
        <taxon>Acanthomorphata</taxon>
        <taxon>Eupercaria</taxon>
        <taxon>Perciformes</taxon>
        <taxon>Cottioidei</taxon>
        <taxon>Cottales</taxon>
        <taxon>Liparidae</taxon>
        <taxon>Liparis</taxon>
    </lineage>
</organism>
<dbReference type="Proteomes" id="UP000314294">
    <property type="component" value="Unassembled WGS sequence"/>
</dbReference>
<dbReference type="InterPro" id="IPR055093">
    <property type="entry name" value="EPS8_2nd"/>
</dbReference>
<evidence type="ECO:0000259" key="1">
    <source>
        <dbReference type="Pfam" id="PF22975"/>
    </source>
</evidence>